<dbReference type="EMBL" id="LGKP01000035">
    <property type="protein sequence ID" value="KPL81371.1"/>
    <property type="molecule type" value="Genomic_DNA"/>
</dbReference>
<accession>A0A0P6XE44</accession>
<protein>
    <submittedName>
        <fullName evidence="3">Uncharacterized protein</fullName>
    </submittedName>
</protein>
<name>A0A0P6XE44_9CHLR</name>
<feature type="chain" id="PRO_5006132997" evidence="2">
    <location>
        <begin position="30"/>
        <end position="472"/>
    </location>
</feature>
<feature type="region of interest" description="Disordered" evidence="1">
    <location>
        <begin position="30"/>
        <end position="57"/>
    </location>
</feature>
<sequence>MHHLLQVRTLGLFGLLALLLATAVQPSQAQQPLSPKIRPEPSLSTREPLRSQAPQGGSEWLVPCAASAENWQSSVRDDTPALNCEIYVPEAAMIFVMATGSFSMQTNVVTNTYEGRIGLTLDGVLRESSNRWGNVYALGQLNTGETSIFASTTVFTASAGVHTLSLVGGFVGYGPLTLNNAQLTVLAFPTNSANIQVCASDTGLGVWRATPASSVIRACSFNLPSNSTVFVSADGSALPIPGNEVALQFRLGVDEATTGDVRTDRYVDVDSLEPNNEQIDGNDISTSIAATFNLTAGNHTINFLGNGSGSDQAYLSRSSLVVLAFPSGSNFRTCTSMNDSSSFFSNGEFSSWANCLLTTSGFTRGIVVGNVTVGQQNGEPQVRTRLRANTNVLLGSTRTSDLTLFRMVGGQGDDKTMTSVGMSEFASGLNVFNFDGYPTNSSTVRMIDPNIHVLAFPDPFMYKQYTPLTTGE</sequence>
<dbReference type="RefSeq" id="WP_054536655.1">
    <property type="nucleotide sequence ID" value="NZ_LGKP01000035.1"/>
</dbReference>
<evidence type="ECO:0000256" key="2">
    <source>
        <dbReference type="SAM" id="SignalP"/>
    </source>
</evidence>
<dbReference type="AlphaFoldDB" id="A0A0P6XE44"/>
<dbReference type="Proteomes" id="UP000050277">
    <property type="component" value="Unassembled WGS sequence"/>
</dbReference>
<evidence type="ECO:0000313" key="4">
    <source>
        <dbReference type="Proteomes" id="UP000050277"/>
    </source>
</evidence>
<evidence type="ECO:0000256" key="1">
    <source>
        <dbReference type="SAM" id="MobiDB-lite"/>
    </source>
</evidence>
<proteinExistence type="predicted"/>
<reference evidence="3 4" key="1">
    <citation type="submission" date="2015-07" db="EMBL/GenBank/DDBJ databases">
        <title>Whole genome sequence of Herpetosiphon geysericola DSM 7119.</title>
        <authorList>
            <person name="Hemp J."/>
            <person name="Ward L.M."/>
            <person name="Pace L.A."/>
            <person name="Fischer W.W."/>
        </authorList>
    </citation>
    <scope>NUCLEOTIDE SEQUENCE [LARGE SCALE GENOMIC DNA]</scope>
    <source>
        <strain evidence="3 4">DSM 7119</strain>
    </source>
</reference>
<gene>
    <name evidence="3" type="ORF">SE18_22225</name>
</gene>
<dbReference type="OrthoDB" id="9817079at2"/>
<organism evidence="3 4">
    <name type="scientific">Herpetosiphon geysericola</name>
    <dbReference type="NCBI Taxonomy" id="70996"/>
    <lineage>
        <taxon>Bacteria</taxon>
        <taxon>Bacillati</taxon>
        <taxon>Chloroflexota</taxon>
        <taxon>Chloroflexia</taxon>
        <taxon>Herpetosiphonales</taxon>
        <taxon>Herpetosiphonaceae</taxon>
        <taxon>Herpetosiphon</taxon>
    </lineage>
</organism>
<comment type="caution">
    <text evidence="3">The sequence shown here is derived from an EMBL/GenBank/DDBJ whole genome shotgun (WGS) entry which is preliminary data.</text>
</comment>
<keyword evidence="2" id="KW-0732">Signal</keyword>
<evidence type="ECO:0000313" key="3">
    <source>
        <dbReference type="EMBL" id="KPL81371.1"/>
    </source>
</evidence>
<feature type="signal peptide" evidence="2">
    <location>
        <begin position="1"/>
        <end position="29"/>
    </location>
</feature>
<keyword evidence="4" id="KW-1185">Reference proteome</keyword>